<name>A0AAW8CU01_9BURK</name>
<proteinExistence type="predicted"/>
<sequence>MGEMTARSGDPGSGYALVLDAARRLRDGKLFQRAVEIALQSRSGDAALAAARAWQEALPTSRDARRIELQILIALNRIGETVEPLRAEVAATSQIERPLLMAVIARNYSRASDKKLAASVVERALVDELKSPTTGGLAWATVGRLRLNAGDNSGALEAARKGQEVDPASDAPPALALELIDPSQPLAEPIVTRYLASNTKATPDLRIAYARVLVENRRYNDAQTQLQALTTARPELAEPWLLLGSLQMQAKQDSAAETSLKRYIDLSSSQSNRDTDAADRKRGVTQAYLALSQLAERRKDLTGAERWLSRIDSTEDLTIAQTRRAGLLARQGKLPQAREIIRALPERTADDKKQKFLAEVQLLRDAKQYQAAYDMLAQASAAAPDDGDLVYDQAMVAEKLNRLDDMERLLRRLIQLKPESQNAYNALGYSFADRKIRLDEARTLIQKAVQLAPEDPFIADSLGWVEFRLGNTAEAIRILEAAYKTRPDPEIGAHFGEVLWSIGQKDRAVTIWKEALLSDAENETLQETLKRLRVKP</sequence>
<dbReference type="PANTHER" id="PTHR44227:SF3">
    <property type="entry name" value="PROTEIN O-MANNOSYL-TRANSFERASE TMTC4"/>
    <property type="match status" value="1"/>
</dbReference>
<dbReference type="GO" id="GO:0030968">
    <property type="term" value="P:endoplasmic reticulum unfolded protein response"/>
    <property type="evidence" value="ECO:0007669"/>
    <property type="project" value="TreeGrafter"/>
</dbReference>
<dbReference type="SMART" id="SM00028">
    <property type="entry name" value="TPR"/>
    <property type="match status" value="5"/>
</dbReference>
<dbReference type="InterPro" id="IPR011990">
    <property type="entry name" value="TPR-like_helical_dom_sf"/>
</dbReference>
<evidence type="ECO:0000256" key="1">
    <source>
        <dbReference type="ARBA" id="ARBA00022737"/>
    </source>
</evidence>
<dbReference type="EMBL" id="JAUSRD010000003">
    <property type="protein sequence ID" value="MDP9892397.1"/>
    <property type="molecule type" value="Genomic_DNA"/>
</dbReference>
<dbReference type="PANTHER" id="PTHR44227">
    <property type="match status" value="1"/>
</dbReference>
<dbReference type="GO" id="GO:0035269">
    <property type="term" value="P:protein O-linked glycosylation via mannose"/>
    <property type="evidence" value="ECO:0007669"/>
    <property type="project" value="TreeGrafter"/>
</dbReference>
<evidence type="ECO:0000313" key="4">
    <source>
        <dbReference type="Proteomes" id="UP001242045"/>
    </source>
</evidence>
<dbReference type="GO" id="GO:0000030">
    <property type="term" value="F:mannosyltransferase activity"/>
    <property type="evidence" value="ECO:0007669"/>
    <property type="project" value="TreeGrafter"/>
</dbReference>
<dbReference type="SUPFAM" id="SSF48452">
    <property type="entry name" value="TPR-like"/>
    <property type="match status" value="2"/>
</dbReference>
<dbReference type="InterPro" id="IPR019734">
    <property type="entry name" value="TPR_rpt"/>
</dbReference>
<dbReference type="Proteomes" id="UP001242045">
    <property type="component" value="Unassembled WGS sequence"/>
</dbReference>
<dbReference type="AlphaFoldDB" id="A0AAW8CU01"/>
<dbReference type="InterPro" id="IPR052346">
    <property type="entry name" value="O-mannosyl-transferase_TMTC"/>
</dbReference>
<organism evidence="3 4">
    <name type="scientific">Variovorax boronicumulans</name>
    <dbReference type="NCBI Taxonomy" id="436515"/>
    <lineage>
        <taxon>Bacteria</taxon>
        <taxon>Pseudomonadati</taxon>
        <taxon>Pseudomonadota</taxon>
        <taxon>Betaproteobacteria</taxon>
        <taxon>Burkholderiales</taxon>
        <taxon>Comamonadaceae</taxon>
        <taxon>Variovorax</taxon>
    </lineage>
</organism>
<dbReference type="Pfam" id="PF13432">
    <property type="entry name" value="TPR_16"/>
    <property type="match status" value="2"/>
</dbReference>
<comment type="caution">
    <text evidence="3">The sequence shown here is derived from an EMBL/GenBank/DDBJ whole genome shotgun (WGS) entry which is preliminary data.</text>
</comment>
<accession>A0AAW8CU01</accession>
<evidence type="ECO:0000313" key="3">
    <source>
        <dbReference type="EMBL" id="MDP9892397.1"/>
    </source>
</evidence>
<gene>
    <name evidence="3" type="ORF">J2W31_001502</name>
</gene>
<evidence type="ECO:0000256" key="2">
    <source>
        <dbReference type="ARBA" id="ARBA00022803"/>
    </source>
</evidence>
<keyword evidence="2" id="KW-0802">TPR repeat</keyword>
<keyword evidence="1" id="KW-0677">Repeat</keyword>
<reference evidence="3" key="1">
    <citation type="submission" date="2023-07" db="EMBL/GenBank/DDBJ databases">
        <title>Sorghum-associated microbial communities from plants grown in Nebraska, USA.</title>
        <authorList>
            <person name="Schachtman D."/>
        </authorList>
    </citation>
    <scope>NUCLEOTIDE SEQUENCE</scope>
    <source>
        <strain evidence="3">DS3754</strain>
    </source>
</reference>
<protein>
    <submittedName>
        <fullName evidence="3">Tetratricopeptide (TPR) repeat protein</fullName>
    </submittedName>
</protein>
<dbReference type="Gene3D" id="1.25.40.10">
    <property type="entry name" value="Tetratricopeptide repeat domain"/>
    <property type="match status" value="2"/>
</dbReference>